<sequence length="497" mass="54019">MAGVVCAWMWHNTSESGGSWGNASVLDLNLSDPFVRNYASAIAPGVLRIGGSEDNIVKYLCVIPPSTHMSTHSLLTINHGRVGDMNESECQAPSIFRKQNVTLCLDMERWQAVRRSLESTMVLRFTASIGARLVFGLQFRTNSTGYDGRNTHALLQWTALHNHTIHAFEVGEEMAPWPQGASFSHLIDAYKSVHRWTTELWPSNPAILSLTFGALPQCFPQPLVLGPCVGMSDAPPNKNDFWQAFVNATVPTGLVQGLVMHSYNNNGGNDWHQPGFLDQTLVQAQAMSTMARTAGVPLWCGECGPHNGGGIANVTDRVFSSFWYLDALGGLARLGLWEFGRQALVGSHYGLLELGTHFPNPDAFVAILFNRLMGTAVLDVTLTAGTNTSQLHVYAHCHAARDGRAVYAFINIATNVSFQLDWSDAVSELDVWLFNGSDTGSQVATLNNRTLKRTLPEVPDLAPVHFEAATLMVPPMSYGFVAPTAVLAACTSSSKAS</sequence>
<reference evidence="2 3" key="1">
    <citation type="journal article" date="2008" name="Nature">
        <title>The genome of the choanoflagellate Monosiga brevicollis and the origin of metazoans.</title>
        <authorList>
            <consortium name="JGI Sequencing"/>
            <person name="King N."/>
            <person name="Westbrook M.J."/>
            <person name="Young S.L."/>
            <person name="Kuo A."/>
            <person name="Abedin M."/>
            <person name="Chapman J."/>
            <person name="Fairclough S."/>
            <person name="Hellsten U."/>
            <person name="Isogai Y."/>
            <person name="Letunic I."/>
            <person name="Marr M."/>
            <person name="Pincus D."/>
            <person name="Putnam N."/>
            <person name="Rokas A."/>
            <person name="Wright K.J."/>
            <person name="Zuzow R."/>
            <person name="Dirks W."/>
            <person name="Good M."/>
            <person name="Goodstein D."/>
            <person name="Lemons D."/>
            <person name="Li W."/>
            <person name="Lyons J.B."/>
            <person name="Morris A."/>
            <person name="Nichols S."/>
            <person name="Richter D.J."/>
            <person name="Salamov A."/>
            <person name="Bork P."/>
            <person name="Lim W.A."/>
            <person name="Manning G."/>
            <person name="Miller W.T."/>
            <person name="McGinnis W."/>
            <person name="Shapiro H."/>
            <person name="Tjian R."/>
            <person name="Grigoriev I.V."/>
            <person name="Rokhsar D."/>
        </authorList>
    </citation>
    <scope>NUCLEOTIDE SEQUENCE [LARGE SCALE GENOMIC DNA]</scope>
    <source>
        <strain evidence="3">MX1 / ATCC 50154</strain>
    </source>
</reference>
<keyword evidence="3" id="KW-1185">Reference proteome</keyword>
<dbReference type="EMBL" id="CH991581">
    <property type="protein sequence ID" value="EDQ84766.1"/>
    <property type="molecule type" value="Genomic_DNA"/>
</dbReference>
<dbReference type="SUPFAM" id="SSF51445">
    <property type="entry name" value="(Trans)glycosidases"/>
    <property type="match status" value="1"/>
</dbReference>
<organism evidence="2 3">
    <name type="scientific">Monosiga brevicollis</name>
    <name type="common">Choanoflagellate</name>
    <dbReference type="NCBI Taxonomy" id="81824"/>
    <lineage>
        <taxon>Eukaryota</taxon>
        <taxon>Choanoflagellata</taxon>
        <taxon>Craspedida</taxon>
        <taxon>Salpingoecidae</taxon>
        <taxon>Monosiga</taxon>
    </lineage>
</organism>
<dbReference type="STRING" id="81824.A9VCD7"/>
<evidence type="ECO:0008006" key="4">
    <source>
        <dbReference type="Google" id="ProtNLM"/>
    </source>
</evidence>
<dbReference type="PANTHER" id="PTHR14363">
    <property type="entry name" value="HEPARANASE-RELATED"/>
    <property type="match status" value="1"/>
</dbReference>
<evidence type="ECO:0000313" key="2">
    <source>
        <dbReference type="EMBL" id="EDQ84766.1"/>
    </source>
</evidence>
<dbReference type="Proteomes" id="UP000001357">
    <property type="component" value="Unassembled WGS sequence"/>
</dbReference>
<dbReference type="GO" id="GO:0016020">
    <property type="term" value="C:membrane"/>
    <property type="evidence" value="ECO:0007669"/>
    <property type="project" value="InterPro"/>
</dbReference>
<dbReference type="KEGG" id="mbr:MONBRDRAFT_29948"/>
<dbReference type="InterPro" id="IPR017853">
    <property type="entry name" value="GH"/>
</dbReference>
<accession>A9VCD7</accession>
<evidence type="ECO:0000313" key="3">
    <source>
        <dbReference type="Proteomes" id="UP000001357"/>
    </source>
</evidence>
<dbReference type="InParanoid" id="A9VCD7"/>
<dbReference type="PANTHER" id="PTHR14363:SF17">
    <property type="entry name" value="HEPARANASE-LIKE PROTEIN 3"/>
    <property type="match status" value="1"/>
</dbReference>
<name>A9VCD7_MONBE</name>
<dbReference type="Pfam" id="PF03662">
    <property type="entry name" value="Glyco_hydro_79n"/>
    <property type="match status" value="1"/>
</dbReference>
<dbReference type="Gene3D" id="3.20.20.80">
    <property type="entry name" value="Glycosidases"/>
    <property type="match status" value="1"/>
</dbReference>
<protein>
    <recommendedName>
        <fullName evidence="4">Asl1-like glycosyl hydrolase catalytic domain-containing protein</fullName>
    </recommendedName>
</protein>
<comment type="similarity">
    <text evidence="1">Belongs to the glycosyl hydrolase 79 family.</text>
</comment>
<evidence type="ECO:0000256" key="1">
    <source>
        <dbReference type="ARBA" id="ARBA00009800"/>
    </source>
</evidence>
<dbReference type="GO" id="GO:0004566">
    <property type="term" value="F:beta-glucuronidase activity"/>
    <property type="evidence" value="ECO:0000318"/>
    <property type="project" value="GO_Central"/>
</dbReference>
<gene>
    <name evidence="2" type="ORF">MONBRDRAFT_29948</name>
</gene>
<dbReference type="RefSeq" id="XP_001750416.1">
    <property type="nucleotide sequence ID" value="XM_001750364.1"/>
</dbReference>
<dbReference type="AlphaFoldDB" id="A9VCD7"/>
<dbReference type="InterPro" id="IPR005199">
    <property type="entry name" value="Glyco_hydro_79"/>
</dbReference>
<dbReference type="GeneID" id="5895664"/>
<dbReference type="eggNOG" id="ENOG502QQST">
    <property type="taxonomic scope" value="Eukaryota"/>
</dbReference>
<proteinExistence type="inferred from homology"/>